<evidence type="ECO:0000313" key="3">
    <source>
        <dbReference type="Proteomes" id="UP000284579"/>
    </source>
</evidence>
<accession>A0A414QPC6</accession>
<comment type="caution">
    <text evidence="2">The sequence shown here is derived from an EMBL/GenBank/DDBJ whole genome shotgun (WGS) entry which is preliminary data.</text>
</comment>
<evidence type="ECO:0000256" key="1">
    <source>
        <dbReference type="SAM" id="Phobius"/>
    </source>
</evidence>
<proteinExistence type="predicted"/>
<name>A0A414QPC6_9FIRM</name>
<dbReference type="Proteomes" id="UP000284579">
    <property type="component" value="Unassembled WGS sequence"/>
</dbReference>
<keyword evidence="1" id="KW-0472">Membrane</keyword>
<organism evidence="2 3">
    <name type="scientific">Coprococcus comes</name>
    <dbReference type="NCBI Taxonomy" id="410072"/>
    <lineage>
        <taxon>Bacteria</taxon>
        <taxon>Bacillati</taxon>
        <taxon>Bacillota</taxon>
        <taxon>Clostridia</taxon>
        <taxon>Lachnospirales</taxon>
        <taxon>Lachnospiraceae</taxon>
        <taxon>Coprococcus</taxon>
    </lineage>
</organism>
<reference evidence="2 3" key="1">
    <citation type="submission" date="2018-08" db="EMBL/GenBank/DDBJ databases">
        <title>A genome reference for cultivated species of the human gut microbiota.</title>
        <authorList>
            <person name="Zou Y."/>
            <person name="Xue W."/>
            <person name="Luo G."/>
        </authorList>
    </citation>
    <scope>NUCLEOTIDE SEQUENCE [LARGE SCALE GENOMIC DNA]</scope>
    <source>
        <strain evidence="2 3">AM23-3</strain>
    </source>
</reference>
<feature type="transmembrane region" description="Helical" evidence="1">
    <location>
        <begin position="412"/>
        <end position="435"/>
    </location>
</feature>
<gene>
    <name evidence="2" type="ORF">DW656_10470</name>
</gene>
<sequence>MWFCIGMYFFLGVCARMYFNKKSLFKKWDRLLRQIFLLMVAVTSLAFLSEIVQKTGTENSETMQIKRNGYGEGQKEAALSMQVEGEKKQDIEIQVSPKIYSEKRLEKEFQKAREELAKVISGENQDLSHIKTDLDLVTALDDFPFSVSWELSRYDVMDSLGRLDQEKIREEDPENQGIGMNITGVLHYEDKVYPCEMDLVIFAGQEKTLSTKERVLELVRSQDSATRQKAYLILPSSLDGRKIAWTEEKDSKVIPILMLGIAISILLVGREIQKESNRKKTRKEQMMLDYPEIITEFTMLTGAGMTAKNVWKRIAEDYGITRGKTGRKREAYEEIWKTWQEMKSGIPEMECYERFARRCDLIPYMKMGALLSQNLKKGAKGISEMLRMEAVQALEDRKSRARQLGEEAGTRLLIPMLLMLIIVITIVVVPAFLSIQV</sequence>
<dbReference type="AlphaFoldDB" id="A0A414QPC6"/>
<keyword evidence="1" id="KW-0812">Transmembrane</keyword>
<keyword evidence="1" id="KW-1133">Transmembrane helix</keyword>
<dbReference type="EMBL" id="QRHO01000013">
    <property type="protein sequence ID" value="RHF82632.1"/>
    <property type="molecule type" value="Genomic_DNA"/>
</dbReference>
<evidence type="ECO:0000313" key="2">
    <source>
        <dbReference type="EMBL" id="RHF82632.1"/>
    </source>
</evidence>
<protein>
    <submittedName>
        <fullName evidence="2">Secretion protein F</fullName>
    </submittedName>
</protein>